<dbReference type="eggNOG" id="COG3909">
    <property type="taxonomic scope" value="Bacteria"/>
</dbReference>
<name>A0A074KH73_9RHOB</name>
<dbReference type="GO" id="GO:0022900">
    <property type="term" value="P:electron transport chain"/>
    <property type="evidence" value="ECO:0007669"/>
    <property type="project" value="InterPro"/>
</dbReference>
<feature type="signal peptide" evidence="1">
    <location>
        <begin position="1"/>
        <end position="25"/>
    </location>
</feature>
<dbReference type="GO" id="GO:0020037">
    <property type="term" value="F:heme binding"/>
    <property type="evidence" value="ECO:0007669"/>
    <property type="project" value="InterPro"/>
</dbReference>
<dbReference type="InterPro" id="IPR010980">
    <property type="entry name" value="Cyt_c/b562"/>
</dbReference>
<dbReference type="Proteomes" id="UP000027471">
    <property type="component" value="Unassembled WGS sequence"/>
</dbReference>
<protein>
    <recommendedName>
        <fullName evidence="4">Cytochrome C</fullName>
    </recommendedName>
</protein>
<dbReference type="RefSeq" id="WP_038128532.1">
    <property type="nucleotide sequence ID" value="NZ_AUNB01000012.1"/>
</dbReference>
<evidence type="ECO:0000256" key="1">
    <source>
        <dbReference type="SAM" id="SignalP"/>
    </source>
</evidence>
<dbReference type="GO" id="GO:0009055">
    <property type="term" value="F:electron transfer activity"/>
    <property type="evidence" value="ECO:0007669"/>
    <property type="project" value="InterPro"/>
</dbReference>
<dbReference type="OrthoDB" id="8115790at2"/>
<evidence type="ECO:0000313" key="2">
    <source>
        <dbReference type="EMBL" id="KEO60932.1"/>
    </source>
</evidence>
<organism evidence="2 3">
    <name type="scientific">Thioclava indica</name>
    <dbReference type="NCBI Taxonomy" id="1353528"/>
    <lineage>
        <taxon>Bacteria</taxon>
        <taxon>Pseudomonadati</taxon>
        <taxon>Pseudomonadota</taxon>
        <taxon>Alphaproteobacteria</taxon>
        <taxon>Rhodobacterales</taxon>
        <taxon>Paracoccaceae</taxon>
        <taxon>Thioclava</taxon>
    </lineage>
</organism>
<dbReference type="SUPFAM" id="SSF47175">
    <property type="entry name" value="Cytochromes"/>
    <property type="match status" value="1"/>
</dbReference>
<dbReference type="Gene3D" id="1.20.120.10">
    <property type="entry name" value="Cytochrome c/b562"/>
    <property type="match status" value="1"/>
</dbReference>
<reference evidence="2 3" key="1">
    <citation type="journal article" date="2015" name="Antonie Van Leeuwenhoek">
        <title>Thioclava indica sp. nov., isolated from surface seawater of the Indian Ocean.</title>
        <authorList>
            <person name="Liu Y."/>
            <person name="Lai Q."/>
            <person name="Du J."/>
            <person name="Xu H."/>
            <person name="Jiang L."/>
            <person name="Shao Z."/>
        </authorList>
    </citation>
    <scope>NUCLEOTIDE SEQUENCE [LARGE SCALE GENOMIC DNA]</scope>
    <source>
        <strain evidence="2 3">DT23-4</strain>
    </source>
</reference>
<dbReference type="PROSITE" id="PS51009">
    <property type="entry name" value="CYTCII"/>
    <property type="match status" value="1"/>
</dbReference>
<dbReference type="Pfam" id="PF01322">
    <property type="entry name" value="Cytochrom_C_2"/>
    <property type="match status" value="1"/>
</dbReference>
<dbReference type="AlphaFoldDB" id="A0A074KH73"/>
<evidence type="ECO:0000313" key="3">
    <source>
        <dbReference type="Proteomes" id="UP000027471"/>
    </source>
</evidence>
<gene>
    <name evidence="2" type="ORF">DT23_11115</name>
</gene>
<evidence type="ECO:0008006" key="4">
    <source>
        <dbReference type="Google" id="ProtNLM"/>
    </source>
</evidence>
<dbReference type="GO" id="GO:0005506">
    <property type="term" value="F:iron ion binding"/>
    <property type="evidence" value="ECO:0007669"/>
    <property type="project" value="InterPro"/>
</dbReference>
<accession>A0A074KH73</accession>
<keyword evidence="3" id="KW-1185">Reference proteome</keyword>
<feature type="chain" id="PRO_5001695338" description="Cytochrome C" evidence="1">
    <location>
        <begin position="26"/>
        <end position="149"/>
    </location>
</feature>
<sequence length="149" mass="15748">MTRSVLTASFCLSLALILTASMAPAKDVAKDPTVRARMELMDRLGQNLKIVGDMATKKAPFDATAAAAATSALREDAAKVTDAFAEPATDPASKALPRLWDYEGEFWQKTRRLQKAADGMDPSSAGGLADGLNALGASCKDCHGRFKAD</sequence>
<comment type="caution">
    <text evidence="2">The sequence shown here is derived from an EMBL/GenBank/DDBJ whole genome shotgun (WGS) entry which is preliminary data.</text>
</comment>
<dbReference type="EMBL" id="AUNB01000012">
    <property type="protein sequence ID" value="KEO60932.1"/>
    <property type="molecule type" value="Genomic_DNA"/>
</dbReference>
<dbReference type="InterPro" id="IPR002321">
    <property type="entry name" value="Cyt_c_II"/>
</dbReference>
<dbReference type="STRING" id="1353528.DT23_11115"/>
<keyword evidence="1" id="KW-0732">Signal</keyword>
<proteinExistence type="predicted"/>